<gene>
    <name evidence="2" type="ORF">FGO68_gene2128</name>
</gene>
<evidence type="ECO:0000313" key="2">
    <source>
        <dbReference type="EMBL" id="TNV79741.1"/>
    </source>
</evidence>
<feature type="region of interest" description="Disordered" evidence="1">
    <location>
        <begin position="153"/>
        <end position="288"/>
    </location>
</feature>
<feature type="compositionally biased region" description="Basic and acidic residues" evidence="1">
    <location>
        <begin position="252"/>
        <end position="262"/>
    </location>
</feature>
<dbReference type="AlphaFoldDB" id="A0A8J8NQL0"/>
<protein>
    <submittedName>
        <fullName evidence="2">Uncharacterized protein</fullName>
    </submittedName>
</protein>
<name>A0A8J8NQL0_HALGN</name>
<feature type="region of interest" description="Disordered" evidence="1">
    <location>
        <begin position="98"/>
        <end position="133"/>
    </location>
</feature>
<accession>A0A8J8NQL0</accession>
<comment type="caution">
    <text evidence="2">The sequence shown here is derived from an EMBL/GenBank/DDBJ whole genome shotgun (WGS) entry which is preliminary data.</text>
</comment>
<feature type="compositionally biased region" description="Polar residues" evidence="1">
    <location>
        <begin position="153"/>
        <end position="188"/>
    </location>
</feature>
<evidence type="ECO:0000256" key="1">
    <source>
        <dbReference type="SAM" id="MobiDB-lite"/>
    </source>
</evidence>
<evidence type="ECO:0000313" key="3">
    <source>
        <dbReference type="Proteomes" id="UP000785679"/>
    </source>
</evidence>
<feature type="compositionally biased region" description="Low complexity" evidence="1">
    <location>
        <begin position="195"/>
        <end position="206"/>
    </location>
</feature>
<dbReference type="Proteomes" id="UP000785679">
    <property type="component" value="Unassembled WGS sequence"/>
</dbReference>
<sequence length="288" mass="31804">MRHSSNACYCTQCGQLVGKEDRYFENLKGCGTCKKQLCANCRIIDKKAVVIDCNICGQSSCCEGSIMIQACQKCYIEKGMKLQKEKEPEQQIIEEVKEEQDQIEEHKEATEQKSVHRARLPKPQVDQKKKQKPQLPISLFESQEIKTTSLFAPPAQTSLGSGNPFASQPQSTQRLFQSTPASNGQAISSLFGEAPSSIQQSPFQQSTGISGLRPQAPLQSSLFGQSSQQTATPFGGGLFPLVTAWGQSDPLQRQHSESKEEQSPESPPIASSSDEDEQATEAQYRKRR</sequence>
<dbReference type="EMBL" id="RRYP01008490">
    <property type="protein sequence ID" value="TNV79741.1"/>
    <property type="molecule type" value="Genomic_DNA"/>
</dbReference>
<proteinExistence type="predicted"/>
<keyword evidence="3" id="KW-1185">Reference proteome</keyword>
<organism evidence="2 3">
    <name type="scientific">Halteria grandinella</name>
    <dbReference type="NCBI Taxonomy" id="5974"/>
    <lineage>
        <taxon>Eukaryota</taxon>
        <taxon>Sar</taxon>
        <taxon>Alveolata</taxon>
        <taxon>Ciliophora</taxon>
        <taxon>Intramacronucleata</taxon>
        <taxon>Spirotrichea</taxon>
        <taxon>Stichotrichia</taxon>
        <taxon>Sporadotrichida</taxon>
        <taxon>Halteriidae</taxon>
        <taxon>Halteria</taxon>
    </lineage>
</organism>
<reference evidence="2" key="1">
    <citation type="submission" date="2019-06" db="EMBL/GenBank/DDBJ databases">
        <authorList>
            <person name="Zheng W."/>
        </authorList>
    </citation>
    <scope>NUCLEOTIDE SEQUENCE</scope>
    <source>
        <strain evidence="2">QDHG01</strain>
    </source>
</reference>
<feature type="compositionally biased region" description="Basic and acidic residues" evidence="1">
    <location>
        <begin position="99"/>
        <end position="114"/>
    </location>
</feature>
<feature type="compositionally biased region" description="Low complexity" evidence="1">
    <location>
        <begin position="218"/>
        <end position="229"/>
    </location>
</feature>